<dbReference type="Proteomes" id="UP000005239">
    <property type="component" value="Unassembled WGS sequence"/>
</dbReference>
<gene>
    <name evidence="1" type="primary">WBGene00098760</name>
</gene>
<sequence length="177" mass="20580">MTTRSFSPSSCSFILLFSHLIDPSLLSPWRFISFLPHFALSEFLSRLFVMGADEEPYLEEEREEIVEIHPPIPPDEDDDRDVRWEHIDPQELVYPDPEVDDAQRPIVNLMDLLDVNGPQNPERRQEALGLLNQYLILREQIRVDDNELPLIIEHGRIVANPNFDMVAFRMGGDQDEN</sequence>
<protein>
    <submittedName>
        <fullName evidence="1">Uncharacterized protein</fullName>
    </submittedName>
</protein>
<reference evidence="2" key="1">
    <citation type="journal article" date="2008" name="Nat. Genet.">
        <title>The Pristionchus pacificus genome provides a unique perspective on nematode lifestyle and parasitism.</title>
        <authorList>
            <person name="Dieterich C."/>
            <person name="Clifton S.W."/>
            <person name="Schuster L.N."/>
            <person name="Chinwalla A."/>
            <person name="Delehaunty K."/>
            <person name="Dinkelacker I."/>
            <person name="Fulton L."/>
            <person name="Fulton R."/>
            <person name="Godfrey J."/>
            <person name="Minx P."/>
            <person name="Mitreva M."/>
            <person name="Roeseler W."/>
            <person name="Tian H."/>
            <person name="Witte H."/>
            <person name="Yang S.P."/>
            <person name="Wilson R.K."/>
            <person name="Sommer R.J."/>
        </authorList>
    </citation>
    <scope>NUCLEOTIDE SEQUENCE [LARGE SCALE GENOMIC DNA]</scope>
    <source>
        <strain evidence="2">PS312</strain>
    </source>
</reference>
<proteinExistence type="predicted"/>
<organism evidence="1 2">
    <name type="scientific">Pristionchus pacificus</name>
    <name type="common">Parasitic nematode worm</name>
    <dbReference type="NCBI Taxonomy" id="54126"/>
    <lineage>
        <taxon>Eukaryota</taxon>
        <taxon>Metazoa</taxon>
        <taxon>Ecdysozoa</taxon>
        <taxon>Nematoda</taxon>
        <taxon>Chromadorea</taxon>
        <taxon>Rhabditida</taxon>
        <taxon>Rhabditina</taxon>
        <taxon>Diplogasteromorpha</taxon>
        <taxon>Diplogasteroidea</taxon>
        <taxon>Neodiplogasteridae</taxon>
        <taxon>Pristionchus</taxon>
    </lineage>
</organism>
<keyword evidence="2" id="KW-1185">Reference proteome</keyword>
<evidence type="ECO:0000313" key="2">
    <source>
        <dbReference type="Proteomes" id="UP000005239"/>
    </source>
</evidence>
<dbReference type="AlphaFoldDB" id="A0A2A6BJW0"/>
<accession>A0A2A6BJW0</accession>
<evidence type="ECO:0000313" key="1">
    <source>
        <dbReference type="EnsemblMetazoa" id="PPA09206.1"/>
    </source>
</evidence>
<dbReference type="EnsemblMetazoa" id="PPA09206.1">
    <property type="protein sequence ID" value="PPA09206.1"/>
    <property type="gene ID" value="WBGene00098760"/>
</dbReference>
<reference evidence="1" key="2">
    <citation type="submission" date="2022-06" db="UniProtKB">
        <authorList>
            <consortium name="EnsemblMetazoa"/>
        </authorList>
    </citation>
    <scope>IDENTIFICATION</scope>
    <source>
        <strain evidence="1">PS312</strain>
    </source>
</reference>
<accession>A0A8R1U7K2</accession>
<name>A0A2A6BJW0_PRIPA</name>